<gene>
    <name evidence="3" type="ORF">FPZ43_11270</name>
</gene>
<evidence type="ECO:0000313" key="4">
    <source>
        <dbReference type="Proteomes" id="UP000320042"/>
    </source>
</evidence>
<dbReference type="InterPro" id="IPR011042">
    <property type="entry name" value="6-blade_b-propeller_TolB-like"/>
</dbReference>
<dbReference type="Gene3D" id="2.120.10.30">
    <property type="entry name" value="TolB, C-terminal domain"/>
    <property type="match status" value="2"/>
</dbReference>
<dbReference type="PROSITE" id="PS51257">
    <property type="entry name" value="PROKAR_LIPOPROTEIN"/>
    <property type="match status" value="1"/>
</dbReference>
<evidence type="ECO:0000256" key="1">
    <source>
        <dbReference type="ARBA" id="ARBA00022737"/>
    </source>
</evidence>
<comment type="caution">
    <text evidence="3">The sequence shown here is derived from an EMBL/GenBank/DDBJ whole genome shotgun (WGS) entry which is preliminary data.</text>
</comment>
<feature type="signal peptide" evidence="2">
    <location>
        <begin position="1"/>
        <end position="17"/>
    </location>
</feature>
<accession>A0A563UC30</accession>
<keyword evidence="4" id="KW-1185">Reference proteome</keyword>
<dbReference type="SUPFAM" id="SSF101898">
    <property type="entry name" value="NHL repeat"/>
    <property type="match status" value="1"/>
</dbReference>
<evidence type="ECO:0000256" key="2">
    <source>
        <dbReference type="SAM" id="SignalP"/>
    </source>
</evidence>
<proteinExistence type="predicted"/>
<dbReference type="Proteomes" id="UP000320042">
    <property type="component" value="Unassembled WGS sequence"/>
</dbReference>
<feature type="chain" id="PRO_5021977201" evidence="2">
    <location>
        <begin position="18"/>
        <end position="347"/>
    </location>
</feature>
<reference evidence="3 4" key="1">
    <citation type="submission" date="2019-07" db="EMBL/GenBank/DDBJ databases">
        <authorList>
            <person name="Kim J."/>
        </authorList>
    </citation>
    <scope>NUCLEOTIDE SEQUENCE [LARGE SCALE GENOMIC DNA]</scope>
    <source>
        <strain evidence="4">dk17</strain>
    </source>
</reference>
<dbReference type="PANTHER" id="PTHR13833:SF71">
    <property type="entry name" value="NHL DOMAIN-CONTAINING PROTEIN"/>
    <property type="match status" value="1"/>
</dbReference>
<protein>
    <submittedName>
        <fullName evidence="3">DUF839 domain-containing protein</fullName>
    </submittedName>
</protein>
<dbReference type="OrthoDB" id="791543at2"/>
<dbReference type="PANTHER" id="PTHR13833">
    <property type="match status" value="1"/>
</dbReference>
<dbReference type="InterPro" id="IPR001258">
    <property type="entry name" value="NHL_repeat"/>
</dbReference>
<dbReference type="AlphaFoldDB" id="A0A563UC30"/>
<name>A0A563UC30_9SPHI</name>
<dbReference type="EMBL" id="VOEJ01000005">
    <property type="protein sequence ID" value="TWR28843.1"/>
    <property type="molecule type" value="Genomic_DNA"/>
</dbReference>
<dbReference type="Pfam" id="PF01436">
    <property type="entry name" value="NHL"/>
    <property type="match status" value="1"/>
</dbReference>
<dbReference type="RefSeq" id="WP_146382028.1">
    <property type="nucleotide sequence ID" value="NZ_VOEJ01000005.1"/>
</dbReference>
<keyword evidence="1" id="KW-0677">Repeat</keyword>
<dbReference type="Gene3D" id="2.40.10.500">
    <property type="match status" value="1"/>
</dbReference>
<organism evidence="3 4">
    <name type="scientific">Mucilaginibacter pallidiroseus</name>
    <dbReference type="NCBI Taxonomy" id="2599295"/>
    <lineage>
        <taxon>Bacteria</taxon>
        <taxon>Pseudomonadati</taxon>
        <taxon>Bacteroidota</taxon>
        <taxon>Sphingobacteriia</taxon>
        <taxon>Sphingobacteriales</taxon>
        <taxon>Sphingobacteriaceae</taxon>
        <taxon>Mucilaginibacter</taxon>
    </lineage>
</organism>
<sequence>MKKRTLCQLLYAVLATALLLTSCKLDPPIYPQHDTEGETVPGQPQHPVVNTNLKVTTVMSGLDNVPQPSRICTTVNGNIYVTSFSRGMVFKITAAGSVTTVLRNLDKPQGIKADKNGNIYVMITGANKIIKITPDGQATNIPLSLPIDGAQDLAIADDGTIYIADTGNQRILKVKSQGEATVFAGKIDVFGLKDGVGSNAHFSSPSNIRLAADGFLWVIDGNGVDRSAKSIRRITKSGQVNTYYLQKTKGLFISDIAVAKRDKQLISSPVENLFLVLSNNTLSHLGTNGVETIISPTTASGFLNGDIKQAQFSNPTGISVSGANIYIADQNNNAIRKITSSKTNKTN</sequence>
<evidence type="ECO:0000313" key="3">
    <source>
        <dbReference type="EMBL" id="TWR28843.1"/>
    </source>
</evidence>
<keyword evidence="2" id="KW-0732">Signal</keyword>